<dbReference type="NCBIfam" id="TIGR02532">
    <property type="entry name" value="IV_pilin_GFxxxE"/>
    <property type="match status" value="1"/>
</dbReference>
<dbReference type="Pfam" id="PF07963">
    <property type="entry name" value="N_methyl"/>
    <property type="match status" value="1"/>
</dbReference>
<keyword evidence="1" id="KW-0472">Membrane</keyword>
<gene>
    <name evidence="2" type="ORF">HELGO_WM9466</name>
</gene>
<dbReference type="EMBL" id="CACVAW010000068">
    <property type="protein sequence ID" value="CAA6815897.1"/>
    <property type="molecule type" value="Genomic_DNA"/>
</dbReference>
<keyword evidence="1" id="KW-1133">Transmembrane helix</keyword>
<dbReference type="AlphaFoldDB" id="A0A6S6THG3"/>
<protein>
    <recommendedName>
        <fullName evidence="3">Prepilin-type N-terminal cleavage/methylation domain-containing protein</fullName>
    </recommendedName>
</protein>
<reference evidence="2" key="1">
    <citation type="submission" date="2020-01" db="EMBL/GenBank/DDBJ databases">
        <authorList>
            <person name="Meier V. D."/>
            <person name="Meier V D."/>
        </authorList>
    </citation>
    <scope>NUCLEOTIDE SEQUENCE</scope>
    <source>
        <strain evidence="2">HLG_WM_MAG_12</strain>
    </source>
</reference>
<dbReference type="InterPro" id="IPR012902">
    <property type="entry name" value="N_methyl_site"/>
</dbReference>
<dbReference type="PROSITE" id="PS00409">
    <property type="entry name" value="PROKAR_NTER_METHYL"/>
    <property type="match status" value="1"/>
</dbReference>
<proteinExistence type="predicted"/>
<sequence length="224" mass="25103">MKYNNMKKGFSLIELLFSIVIISLTIFTLPMLMTSSNKSDDISTTSDMIYAIESNIYATLTYKWDENGQDGIARNKVLKTNSTAIGLNEVNSTNYRIGHVIGNTRRSFHKVPLNASNSLTLEGTVINDIDDFNDKNISMSKSIDIDYLNNFDVTTKVSYVEDNDASDMYQKESIDFTLGLTPTTSSTNIKEVSITAYSSDKNLSINMKAYSSNIGEGTYVYTRW</sequence>
<name>A0A6S6THG3_9BACT</name>
<organism evidence="2">
    <name type="scientific">uncultured Campylobacterales bacterium</name>
    <dbReference type="NCBI Taxonomy" id="352960"/>
    <lineage>
        <taxon>Bacteria</taxon>
        <taxon>Pseudomonadati</taxon>
        <taxon>Campylobacterota</taxon>
        <taxon>Epsilonproteobacteria</taxon>
        <taxon>Campylobacterales</taxon>
        <taxon>environmental samples</taxon>
    </lineage>
</organism>
<evidence type="ECO:0000256" key="1">
    <source>
        <dbReference type="SAM" id="Phobius"/>
    </source>
</evidence>
<keyword evidence="1" id="KW-0812">Transmembrane</keyword>
<evidence type="ECO:0008006" key="3">
    <source>
        <dbReference type="Google" id="ProtNLM"/>
    </source>
</evidence>
<evidence type="ECO:0000313" key="2">
    <source>
        <dbReference type="EMBL" id="CAA6815897.1"/>
    </source>
</evidence>
<feature type="transmembrane region" description="Helical" evidence="1">
    <location>
        <begin position="12"/>
        <end position="33"/>
    </location>
</feature>
<accession>A0A6S6THG3</accession>